<dbReference type="AlphaFoldDB" id="A0A1W1VGN7"/>
<dbReference type="Proteomes" id="UP000192731">
    <property type="component" value="Unassembled WGS sequence"/>
</dbReference>
<feature type="transmembrane region" description="Helical" evidence="1">
    <location>
        <begin position="86"/>
        <end position="107"/>
    </location>
</feature>
<evidence type="ECO:0000313" key="3">
    <source>
        <dbReference type="Proteomes" id="UP000192731"/>
    </source>
</evidence>
<feature type="transmembrane region" description="Helical" evidence="1">
    <location>
        <begin position="20"/>
        <end position="45"/>
    </location>
</feature>
<feature type="transmembrane region" description="Helical" evidence="1">
    <location>
        <begin position="113"/>
        <end position="132"/>
    </location>
</feature>
<sequence>MKKKYYYKKNTKDRLNLKGLWQGIVIAAITFMVIMFIGVGSVLAFVPDSTIYSLHEIPKLFLWVAFFLSGYIAALKSGYKGWQHGLAAGISLGIISLLFMIAIFPLSMILEVMILYLFASIILGVSGGIVGLRSTTTVKKTYSLTEFKKQSSKQLDSQR</sequence>
<gene>
    <name evidence="2" type="ORF">SAMN00017405_1904</name>
</gene>
<keyword evidence="1" id="KW-0812">Transmembrane</keyword>
<evidence type="ECO:0000313" key="2">
    <source>
        <dbReference type="EMBL" id="SMB92114.1"/>
    </source>
</evidence>
<organism evidence="2 3">
    <name type="scientific">Desulfonispora thiosulfatigenes DSM 11270</name>
    <dbReference type="NCBI Taxonomy" id="656914"/>
    <lineage>
        <taxon>Bacteria</taxon>
        <taxon>Bacillati</taxon>
        <taxon>Bacillota</taxon>
        <taxon>Clostridia</taxon>
        <taxon>Eubacteriales</taxon>
        <taxon>Peptococcaceae</taxon>
        <taxon>Desulfonispora</taxon>
    </lineage>
</organism>
<dbReference type="RefSeq" id="WP_084053508.1">
    <property type="nucleotide sequence ID" value="NZ_FWWT01000020.1"/>
</dbReference>
<proteinExistence type="predicted"/>
<feature type="transmembrane region" description="Helical" evidence="1">
    <location>
        <begin position="57"/>
        <end position="74"/>
    </location>
</feature>
<accession>A0A1W1VGN7</accession>
<name>A0A1W1VGN7_DESTI</name>
<keyword evidence="1" id="KW-0472">Membrane</keyword>
<keyword evidence="3" id="KW-1185">Reference proteome</keyword>
<evidence type="ECO:0000256" key="1">
    <source>
        <dbReference type="SAM" id="Phobius"/>
    </source>
</evidence>
<protein>
    <submittedName>
        <fullName evidence="2">Uncharacterized protein</fullName>
    </submittedName>
</protein>
<keyword evidence="1" id="KW-1133">Transmembrane helix</keyword>
<reference evidence="2 3" key="1">
    <citation type="submission" date="2017-04" db="EMBL/GenBank/DDBJ databases">
        <authorList>
            <person name="Afonso C.L."/>
            <person name="Miller P.J."/>
            <person name="Scott M.A."/>
            <person name="Spackman E."/>
            <person name="Goraichik I."/>
            <person name="Dimitrov K.M."/>
            <person name="Suarez D.L."/>
            <person name="Swayne D.E."/>
        </authorList>
    </citation>
    <scope>NUCLEOTIDE SEQUENCE [LARGE SCALE GENOMIC DNA]</scope>
    <source>
        <strain evidence="2 3">DSM 11270</strain>
    </source>
</reference>
<dbReference type="STRING" id="656914.SAMN00017405_1904"/>
<dbReference type="EMBL" id="FWWT01000020">
    <property type="protein sequence ID" value="SMB92114.1"/>
    <property type="molecule type" value="Genomic_DNA"/>
</dbReference>